<accession>A0A9P4SBA2</accession>
<feature type="compositionally biased region" description="Low complexity" evidence="3">
    <location>
        <begin position="626"/>
        <end position="646"/>
    </location>
</feature>
<dbReference type="GO" id="GO:0045944">
    <property type="term" value="P:positive regulation of transcription by RNA polymerase II"/>
    <property type="evidence" value="ECO:0007669"/>
    <property type="project" value="TreeGrafter"/>
</dbReference>
<proteinExistence type="predicted"/>
<evidence type="ECO:0000256" key="3">
    <source>
        <dbReference type="SAM" id="MobiDB-lite"/>
    </source>
</evidence>
<dbReference type="InterPro" id="IPR006594">
    <property type="entry name" value="LisH"/>
</dbReference>
<dbReference type="PANTHER" id="PTHR12610">
    <property type="entry name" value="SINGLE STRANDED DNA BINDING PROTEIN"/>
    <property type="match status" value="1"/>
</dbReference>
<keyword evidence="5" id="KW-1185">Reference proteome</keyword>
<evidence type="ECO:0000313" key="5">
    <source>
        <dbReference type="Proteomes" id="UP000799429"/>
    </source>
</evidence>
<reference evidence="4" key="1">
    <citation type="journal article" date="2020" name="Stud. Mycol.">
        <title>101 Dothideomycetes genomes: a test case for predicting lifestyles and emergence of pathogens.</title>
        <authorList>
            <person name="Haridas S."/>
            <person name="Albert R."/>
            <person name="Binder M."/>
            <person name="Bloem J."/>
            <person name="Labutti K."/>
            <person name="Salamov A."/>
            <person name="Andreopoulos B."/>
            <person name="Baker S."/>
            <person name="Barry K."/>
            <person name="Bills G."/>
            <person name="Bluhm B."/>
            <person name="Cannon C."/>
            <person name="Castanera R."/>
            <person name="Culley D."/>
            <person name="Daum C."/>
            <person name="Ezra D."/>
            <person name="Gonzalez J."/>
            <person name="Henrissat B."/>
            <person name="Kuo A."/>
            <person name="Liang C."/>
            <person name="Lipzen A."/>
            <person name="Lutzoni F."/>
            <person name="Magnuson J."/>
            <person name="Mondo S."/>
            <person name="Nolan M."/>
            <person name="Ohm R."/>
            <person name="Pangilinan J."/>
            <person name="Park H.-J."/>
            <person name="Ramirez L."/>
            <person name="Alfaro M."/>
            <person name="Sun H."/>
            <person name="Tritt A."/>
            <person name="Yoshinaga Y."/>
            <person name="Zwiers L.-H."/>
            <person name="Turgeon B."/>
            <person name="Goodwin S."/>
            <person name="Spatafora J."/>
            <person name="Crous P."/>
            <person name="Grigoriev I."/>
        </authorList>
    </citation>
    <scope>NUCLEOTIDE SEQUENCE</scope>
    <source>
        <strain evidence="4">CBS 101060</strain>
    </source>
</reference>
<feature type="region of interest" description="Disordered" evidence="3">
    <location>
        <begin position="497"/>
        <end position="667"/>
    </location>
</feature>
<protein>
    <recommendedName>
        <fullName evidence="6">LisH domain-containing protein</fullName>
    </recommendedName>
</protein>
<dbReference type="EMBL" id="MU006095">
    <property type="protein sequence ID" value="KAF2839470.1"/>
    <property type="molecule type" value="Genomic_DNA"/>
</dbReference>
<evidence type="ECO:0008006" key="6">
    <source>
        <dbReference type="Google" id="ProtNLM"/>
    </source>
</evidence>
<gene>
    <name evidence="4" type="ORF">M501DRAFT_804099</name>
</gene>
<evidence type="ECO:0000256" key="2">
    <source>
        <dbReference type="ARBA" id="ARBA00023242"/>
    </source>
</evidence>
<organism evidence="4 5">
    <name type="scientific">Patellaria atrata CBS 101060</name>
    <dbReference type="NCBI Taxonomy" id="1346257"/>
    <lineage>
        <taxon>Eukaryota</taxon>
        <taxon>Fungi</taxon>
        <taxon>Dikarya</taxon>
        <taxon>Ascomycota</taxon>
        <taxon>Pezizomycotina</taxon>
        <taxon>Dothideomycetes</taxon>
        <taxon>Dothideomycetes incertae sedis</taxon>
        <taxon>Patellariales</taxon>
        <taxon>Patellariaceae</taxon>
        <taxon>Patellaria</taxon>
    </lineage>
</organism>
<dbReference type="GO" id="GO:0005634">
    <property type="term" value="C:nucleus"/>
    <property type="evidence" value="ECO:0007669"/>
    <property type="project" value="UniProtKB-SubCell"/>
</dbReference>
<sequence length="723" mass="78025">MNPQVNMAGIPVAGGPVGGTQLMNAAGQRVSEFDNQKQMLNTYIYDYFLKNNLYDLARNLQKDVPVKLKPKPSPTGRDVNGVSDGMDTDTKNEHPDLQVADIPYSGGDSFLHDWWCQFWEMYSAHRGKARPPVQQYLNHTRSSVRQTDQQRLMSNMLNNNPQMQYQMMQQRMAAQGGMGMSGELQKRALQNHQQRNASNPQANMQQLKQAQMMQTNMQRDGSGMDMGGQRPQSPAGENAPSPKRPRLEGNGFNNQQMGPAGRGQGMQPMGNAVSQAGGQQMMMQNGINTNEMPQQQFNAFQASTPNVQAKSIEGMNPSGVSQGSPMNQQLDPELAHVFSGNPTRPMMPQGPGGQTQGNHALQDYQMQLMLLEQQNKKRLLMARQEQDNLTHGPGTAPGQPGFQAMSPSGSRAGPSPNPNDQMKRGTPKMGQTGLPNSPLPDGSMNQNRGSPAPAFDGQMPGGMPPQAQYYQMIRQPPSSHPQFNGQMNQQQQMEAIARNGGRMPNGWTPQGAQMMAPNPGQQQVPMGTPQQRTAMPPPPPPATATEVAARTQPSSPAQQNAAPPTPSQTNKAAPKGKKDKQDTRKKPPKKGSTTTGATPASEAEPPPTPTPSTPITPMHQNSFAPAQKNGVQQNNVQAQSQNATNAPAVAPQLDPTSMPNFGDLGSSDANQFSLDFGSLDGPDVLENFDFDSFLHTGDDGNGFQFEGALNFSADGVEAGSGDV</sequence>
<evidence type="ECO:0000256" key="1">
    <source>
        <dbReference type="ARBA" id="ARBA00004123"/>
    </source>
</evidence>
<dbReference type="AlphaFoldDB" id="A0A9P4SBA2"/>
<comment type="caution">
    <text evidence="4">The sequence shown here is derived from an EMBL/GenBank/DDBJ whole genome shotgun (WGS) entry which is preliminary data.</text>
</comment>
<feature type="compositionally biased region" description="Low complexity" evidence="3">
    <location>
        <begin position="543"/>
        <end position="562"/>
    </location>
</feature>
<feature type="region of interest" description="Disordered" evidence="3">
    <location>
        <begin position="66"/>
        <end position="93"/>
    </location>
</feature>
<feature type="compositionally biased region" description="Pro residues" evidence="3">
    <location>
        <begin position="604"/>
        <end position="614"/>
    </location>
</feature>
<dbReference type="PROSITE" id="PS50896">
    <property type="entry name" value="LISH"/>
    <property type="match status" value="1"/>
</dbReference>
<dbReference type="PANTHER" id="PTHR12610:SF12">
    <property type="entry name" value="SEQUENCE-SPECIFIC SINGLE-STRANDED DNA-BINDING PROTEIN, ISOFORM D"/>
    <property type="match status" value="1"/>
</dbReference>
<feature type="compositionally biased region" description="Low complexity" evidence="3">
    <location>
        <begin position="590"/>
        <end position="603"/>
    </location>
</feature>
<feature type="compositionally biased region" description="Polar residues" evidence="3">
    <location>
        <begin position="188"/>
        <end position="219"/>
    </location>
</feature>
<dbReference type="OrthoDB" id="5600002at2759"/>
<comment type="subcellular location">
    <subcellularLocation>
        <location evidence="1">Nucleus</location>
    </subcellularLocation>
</comment>
<feature type="region of interest" description="Disordered" evidence="3">
    <location>
        <begin position="188"/>
        <end position="276"/>
    </location>
</feature>
<name>A0A9P4SBA2_9PEZI</name>
<keyword evidence="2" id="KW-0539">Nucleus</keyword>
<feature type="region of interest" description="Disordered" evidence="3">
    <location>
        <begin position="387"/>
        <end position="466"/>
    </location>
</feature>
<dbReference type="Proteomes" id="UP000799429">
    <property type="component" value="Unassembled WGS sequence"/>
</dbReference>
<evidence type="ECO:0000313" key="4">
    <source>
        <dbReference type="EMBL" id="KAF2839470.1"/>
    </source>
</evidence>